<dbReference type="PANTHER" id="PTHR46534">
    <property type="entry name" value="IGGFC_BINDING DOMAIN-CONTAINING PROTEIN"/>
    <property type="match status" value="1"/>
</dbReference>
<dbReference type="Gene3D" id="2.130.10.130">
    <property type="entry name" value="Integrin alpha, N-terminal"/>
    <property type="match status" value="1"/>
</dbReference>
<keyword evidence="4" id="KW-1185">Reference proteome</keyword>
<evidence type="ECO:0000256" key="1">
    <source>
        <dbReference type="ARBA" id="ARBA00022729"/>
    </source>
</evidence>
<comment type="caution">
    <text evidence="3">The sequence shown here is derived from an EMBL/GenBank/DDBJ whole genome shotgun (WGS) entry which is preliminary data.</text>
</comment>
<dbReference type="RefSeq" id="WP_255916900.1">
    <property type="nucleotide sequence ID" value="NZ_JANFQO010000055.1"/>
</dbReference>
<gene>
    <name evidence="3" type="ORF">NM961_23700</name>
</gene>
<dbReference type="PANTHER" id="PTHR46534:SF2">
    <property type="entry name" value="VWFD DOMAIN-CONTAINING PROTEIN"/>
    <property type="match status" value="1"/>
</dbReference>
<dbReference type="Pfam" id="PF13517">
    <property type="entry name" value="FG-GAP_3"/>
    <property type="match status" value="1"/>
</dbReference>
<evidence type="ECO:0000259" key="2">
    <source>
        <dbReference type="Pfam" id="PF17517"/>
    </source>
</evidence>
<feature type="non-terminal residue" evidence="3">
    <location>
        <position position="1537"/>
    </location>
</feature>
<keyword evidence="1" id="KW-0732">Signal</keyword>
<accession>A0ABT1QZJ7</accession>
<dbReference type="InterPro" id="IPR013517">
    <property type="entry name" value="FG-GAP"/>
</dbReference>
<feature type="domain" description="IgGFc-binding protein N-terminal" evidence="2">
    <location>
        <begin position="26"/>
        <end position="341"/>
    </location>
</feature>
<dbReference type="InterPro" id="IPR013783">
    <property type="entry name" value="Ig-like_fold"/>
</dbReference>
<sequence length="1537" mass="163607">MNLAVHVVSDAPVTVVSMNRLIHSTDAAVIYPIDVLGRNYTVIDYPRKSGEGGQVAFVATENNTVVTIAPPATGQAVQGPSGPTTDSWTVTLQRGQAYQLNAWEMPAIDYAPYSGARLMASAPLAVFGGSICGFVPDEVEACDHLYEQLLPDRNLGQDFIAGNLATRSVGNMYRFVATQDDTAVYAGNYLIAVLRAGHSAERILEGPVALHATKPVQMFLLALGENADSGMRDVPPGVPPSLHNDPDGDLLDPFAIAVPPMGTELSDYLFTTPQVSAMLLHYVGITIPESAVASLRLDGAAVSGVTWRAVPGTDKVHGNLRVSAGRHRVAAAAPFGLITYGYGDYESYGYAGGLLIGDQDRVRRLEVTPLAQIRTVGDSACFAIVSRDAQNRRVPYARFGVRAEGRQTHAESGYLDGTGRGEYCFEHPFVETTPLVFESGFAQVEAQVEWLAPGDGVNRAPIITSLPGLELRDPVFHYDLDAVDPNDDVLSYALIGGPSGAQIDAQTGVLTWTPPVPADRKALLQDFTLRALDSQGLYAEQRFTLQVHFKAMLQITNEIGVDNQLAYERTGFQAKLRTIGGIAAHQNVDVLQGPVGLSVLLSDREGLIKWTTESILSPALRYSDALVLGSRDDPASGADLALTPIWAISSGGGMNVPVFGRPLDTNNDGVVNASDRLVAAGVNGAFQLIVRYVDTGEALSWSGTRYAGSNIVPAFADLDGDGRDELLYGSNTGKLVALTGTNQRVWAVDPDLGTTSLKSFQTSIETADLEGDGTLEIFVAGRLYDANGVSRWTLGPASGVSATYLSPLLIDLDGDGVREVLFLDEVRRANGTLWWRVPAHPGNGSVARAEFSAFDFDGDGDREVIASVSYEQSNDRYLERFAHDGTRLGSPIVLASDGGLPAVFDIDRDGTREVYLPLERKAWSLDGTVRVDLGALPLASAYPQLLDANGDGAVEALGQGGYKRLNDVQTNWLWSEVGAAYGERRGPGALVDSNGDGNAEWFVAGTYNALLKPTQGVWPADRAGRRSYRDGAARHTGSFDVDIPPGTPNDLRYDLWIGDLRQRAGIDAAHKRYEVNVRNRGLRSLQHPVTVSLYSGERGNGGFELTRKTVPALRSGERAAIAFDSVDNDDLQGWIYAYIDAAAGESGSDRLPYNNRVAAHVIELSLSDGADRVDRVLHSVEVRQQNFALDLKGVLPATVHSGHTVTLQLLAGQLDLDNAPYFFLSSAPDGARIDPWTGVMTWTPTAAQAGYRYFYANVRFPSGVEDFVMLTTTVVANPNRPPQITSTAPTHAVVGQAWTYAVAASDPDGDALTYALNPAAAGMSIDAQTGVISWTPTASGTQTATVRVTDSANNTTAQAFSVTVQTPATSIPVFSTSPPTTAKVGCLYTYDAEAANAGNQVMSYQLTQGPPAGMTINGATGLVQWTPTAEQAGSRRINVYVSNPSSTAFANQTWNIDVAGADRALRVDGLASPTYAAPNQPIALEAVVQYAAGSYTLTATVNGAPLALDAQGKASFTPPAAGAYTVVFNVADGCQSA</sequence>
<name>A0ABT1QZJ7_9GAMM</name>
<organism evidence="3 4">
    <name type="scientific">Tahibacter harae</name>
    <dbReference type="NCBI Taxonomy" id="2963937"/>
    <lineage>
        <taxon>Bacteria</taxon>
        <taxon>Pseudomonadati</taxon>
        <taxon>Pseudomonadota</taxon>
        <taxon>Gammaproteobacteria</taxon>
        <taxon>Lysobacterales</taxon>
        <taxon>Rhodanobacteraceae</taxon>
        <taxon>Tahibacter</taxon>
    </lineage>
</organism>
<dbReference type="InterPro" id="IPR028994">
    <property type="entry name" value="Integrin_alpha_N"/>
</dbReference>
<dbReference type="Proteomes" id="UP001165498">
    <property type="component" value="Unassembled WGS sequence"/>
</dbReference>
<dbReference type="InterPro" id="IPR015919">
    <property type="entry name" value="Cadherin-like_sf"/>
</dbReference>
<evidence type="ECO:0000313" key="3">
    <source>
        <dbReference type="EMBL" id="MCQ4167719.1"/>
    </source>
</evidence>
<evidence type="ECO:0000313" key="4">
    <source>
        <dbReference type="Proteomes" id="UP001165498"/>
    </source>
</evidence>
<dbReference type="EMBL" id="JANFQO010000055">
    <property type="protein sequence ID" value="MCQ4167719.1"/>
    <property type="molecule type" value="Genomic_DNA"/>
</dbReference>
<dbReference type="Pfam" id="PF17517">
    <property type="entry name" value="IgGFc_binding"/>
    <property type="match status" value="1"/>
</dbReference>
<protein>
    <submittedName>
        <fullName evidence="3">Ig domain-containing protein</fullName>
    </submittedName>
</protein>
<dbReference type="Gene3D" id="2.60.40.10">
    <property type="entry name" value="Immunoglobulins"/>
    <property type="match status" value="3"/>
</dbReference>
<dbReference type="Pfam" id="PF05345">
    <property type="entry name" value="He_PIG"/>
    <property type="match status" value="3"/>
</dbReference>
<reference evidence="3" key="1">
    <citation type="submission" date="2022-07" db="EMBL/GenBank/DDBJ databases">
        <title>Tahibacter sp., a new gammaproteobacterium isolated from the silt sample collected at pig farm.</title>
        <authorList>
            <person name="Chen H."/>
        </authorList>
    </citation>
    <scope>NUCLEOTIDE SEQUENCE</scope>
    <source>
        <strain evidence="3">P2K</strain>
    </source>
</reference>
<dbReference type="InterPro" id="IPR035234">
    <property type="entry name" value="IgGFc-bd_N"/>
</dbReference>
<dbReference type="SUPFAM" id="SSF49313">
    <property type="entry name" value="Cadherin-like"/>
    <property type="match status" value="3"/>
</dbReference>
<dbReference type="SUPFAM" id="SSF69318">
    <property type="entry name" value="Integrin alpha N-terminal domain"/>
    <property type="match status" value="1"/>
</dbReference>
<proteinExistence type="predicted"/>